<feature type="chain" id="PRO_5045499937" evidence="2">
    <location>
        <begin position="25"/>
        <end position="351"/>
    </location>
</feature>
<comment type="caution">
    <text evidence="3">The sequence shown here is derived from an EMBL/GenBank/DDBJ whole genome shotgun (WGS) entry which is preliminary data.</text>
</comment>
<organism evidence="3 4">
    <name type="scientific">Paenibacillus agricola</name>
    <dbReference type="NCBI Taxonomy" id="2716264"/>
    <lineage>
        <taxon>Bacteria</taxon>
        <taxon>Bacillati</taxon>
        <taxon>Bacillota</taxon>
        <taxon>Bacilli</taxon>
        <taxon>Bacillales</taxon>
        <taxon>Paenibacillaceae</taxon>
        <taxon>Paenibacillus</taxon>
    </lineage>
</organism>
<name>A0ABX0J2A2_9BACL</name>
<proteinExistence type="predicted"/>
<feature type="signal peptide" evidence="2">
    <location>
        <begin position="1"/>
        <end position="24"/>
    </location>
</feature>
<evidence type="ECO:0000313" key="3">
    <source>
        <dbReference type="EMBL" id="NHN28933.1"/>
    </source>
</evidence>
<dbReference type="PANTHER" id="PTHR30006:SF2">
    <property type="entry name" value="ABC TRANSPORTER SUBSTRATE-BINDING PROTEIN"/>
    <property type="match status" value="1"/>
</dbReference>
<gene>
    <name evidence="3" type="ORF">G9U52_03690</name>
</gene>
<evidence type="ECO:0000313" key="4">
    <source>
        <dbReference type="Proteomes" id="UP001165962"/>
    </source>
</evidence>
<dbReference type="PANTHER" id="PTHR30006">
    <property type="entry name" value="THIAMINE-BINDING PERIPLASMIC PROTEIN-RELATED"/>
    <property type="match status" value="1"/>
</dbReference>
<dbReference type="InterPro" id="IPR026045">
    <property type="entry name" value="Ferric-bd"/>
</dbReference>
<keyword evidence="4" id="KW-1185">Reference proteome</keyword>
<dbReference type="SUPFAM" id="SSF53850">
    <property type="entry name" value="Periplasmic binding protein-like II"/>
    <property type="match status" value="1"/>
</dbReference>
<dbReference type="Proteomes" id="UP001165962">
    <property type="component" value="Unassembled WGS sequence"/>
</dbReference>
<dbReference type="PIRSF" id="PIRSF002825">
    <property type="entry name" value="CfbpA"/>
    <property type="match status" value="1"/>
</dbReference>
<evidence type="ECO:0000256" key="2">
    <source>
        <dbReference type="SAM" id="SignalP"/>
    </source>
</evidence>
<evidence type="ECO:0000256" key="1">
    <source>
        <dbReference type="ARBA" id="ARBA00022729"/>
    </source>
</evidence>
<dbReference type="RefSeq" id="WP_166146269.1">
    <property type="nucleotide sequence ID" value="NZ_JAAOIW010000001.1"/>
</dbReference>
<keyword evidence="1 2" id="KW-0732">Signal</keyword>
<accession>A0ABX0J2A2</accession>
<protein>
    <submittedName>
        <fullName evidence="3">Extracellular solute-binding protein</fullName>
    </submittedName>
</protein>
<dbReference type="EMBL" id="JAAOIW010000001">
    <property type="protein sequence ID" value="NHN28933.1"/>
    <property type="molecule type" value="Genomic_DNA"/>
</dbReference>
<reference evidence="3" key="1">
    <citation type="submission" date="2020-03" db="EMBL/GenBank/DDBJ databases">
        <title>Draft sequencing of Paenibacilllus sp. S3N08.</title>
        <authorList>
            <person name="Kim D.-U."/>
        </authorList>
    </citation>
    <scope>NUCLEOTIDE SEQUENCE</scope>
    <source>
        <strain evidence="3">S3N08</strain>
    </source>
</reference>
<dbReference type="Gene3D" id="3.40.190.10">
    <property type="entry name" value="Periplasmic binding protein-like II"/>
    <property type="match status" value="2"/>
</dbReference>
<dbReference type="CDD" id="cd13546">
    <property type="entry name" value="PBP2_BitB"/>
    <property type="match status" value="1"/>
</dbReference>
<dbReference type="Pfam" id="PF13531">
    <property type="entry name" value="SBP_bac_11"/>
    <property type="match status" value="1"/>
</dbReference>
<sequence>MRKLISLGLALVLFMSLLAACGQAATTEKGAASTPEAPKGSTKLVVYTPNSEDIINTLIPMFEKQTGITVELVSAGTGELIKRLQSEKANPYADVMFGGSKAVLLGNKDLFADYVSPNDKDLLEGHRNDSGFLTPFVSDGSVLLVNKNLVGDIKIESYEDLLNPKLKGKIATADPASSSSAFAQLTNILLAKGGDYTSDKGWNFMGELIKNLNGKIASGSGAVHKSVADGEYIVALTYEDPSASYVKSGGPVKIVYPTEGAVFLDAVSGIVKGSKNEENAKKFMDFIISQPAQDAFGTQLTNRPLRANAKLGTYMKPMSEIKLLQEDNKYVQEHKKEIISRYTDKFTELQK</sequence>
<dbReference type="PROSITE" id="PS51257">
    <property type="entry name" value="PROKAR_LIPOPROTEIN"/>
    <property type="match status" value="1"/>
</dbReference>